<name>A0A6B9XQW6_PICSI</name>
<geneLocation type="mitochondrion" evidence="1"/>
<gene>
    <name evidence="1" type="primary">orf04024</name>
    <name evidence="1" type="ORF">Q903MT_gene4001</name>
</gene>
<keyword evidence="1" id="KW-0496">Mitochondrion</keyword>
<protein>
    <submittedName>
        <fullName evidence="1">Uncharacterized protein</fullName>
    </submittedName>
</protein>
<sequence length="88" mass="9862">MRKRRLGDALIFIRCLVPPIRFFNLNPITSSPLWEEQPSIYGLKADIATSYRNIRHAPSSCRIGIPNRASSAIHQQSFAAYSSLSLSS</sequence>
<reference evidence="1" key="1">
    <citation type="submission" date="2019-03" db="EMBL/GenBank/DDBJ databases">
        <title>Largest Complete Mitochondrial Genome of a Gymnosperm, Sitka Spruce (Picea sitchensis), Indicates Complex Physical Structure.</title>
        <authorList>
            <person name="Jackman S.D."/>
            <person name="Coombe L."/>
            <person name="Warren R."/>
            <person name="Kirk H."/>
            <person name="Trinh E."/>
            <person name="McLeod T."/>
            <person name="Pleasance S."/>
            <person name="Pandoh P."/>
            <person name="Zhao Y."/>
            <person name="Coope R."/>
            <person name="Bousquet J."/>
            <person name="Bohlmann J.C."/>
            <person name="Jones S.J.M."/>
            <person name="Birol I."/>
        </authorList>
    </citation>
    <scope>NUCLEOTIDE SEQUENCE</scope>
    <source>
        <strain evidence="1">Q903</strain>
    </source>
</reference>
<dbReference type="EMBL" id="MK697699">
    <property type="protein sequence ID" value="QHR89979.1"/>
    <property type="molecule type" value="Genomic_DNA"/>
</dbReference>
<accession>A0A6B9XQW6</accession>
<evidence type="ECO:0000313" key="1">
    <source>
        <dbReference type="EMBL" id="QHR89979.1"/>
    </source>
</evidence>
<proteinExistence type="predicted"/>
<dbReference type="AlphaFoldDB" id="A0A6B9XQW6"/>
<organism evidence="1">
    <name type="scientific">Picea sitchensis</name>
    <name type="common">Sitka spruce</name>
    <name type="synonym">Pinus sitchensis</name>
    <dbReference type="NCBI Taxonomy" id="3332"/>
    <lineage>
        <taxon>Eukaryota</taxon>
        <taxon>Viridiplantae</taxon>
        <taxon>Streptophyta</taxon>
        <taxon>Embryophyta</taxon>
        <taxon>Tracheophyta</taxon>
        <taxon>Spermatophyta</taxon>
        <taxon>Pinopsida</taxon>
        <taxon>Pinidae</taxon>
        <taxon>Conifers I</taxon>
        <taxon>Pinales</taxon>
        <taxon>Pinaceae</taxon>
        <taxon>Picea</taxon>
    </lineage>
</organism>